<evidence type="ECO:0000256" key="18">
    <source>
        <dbReference type="ARBA" id="ARBA00025552"/>
    </source>
</evidence>
<dbReference type="PROSITE" id="PS51337">
    <property type="entry name" value="B12_BINDING_NTER"/>
    <property type="match status" value="1"/>
</dbReference>
<dbReference type="PROSITE" id="PS51332">
    <property type="entry name" value="B12_BINDING"/>
    <property type="match status" value="1"/>
</dbReference>
<dbReference type="InterPro" id="IPR050554">
    <property type="entry name" value="Met_Synthase/Corrinoid"/>
</dbReference>
<evidence type="ECO:0000313" key="26">
    <source>
        <dbReference type="Proteomes" id="UP000196053"/>
    </source>
</evidence>
<evidence type="ECO:0000256" key="9">
    <source>
        <dbReference type="ARBA" id="ARBA00022603"/>
    </source>
</evidence>
<dbReference type="Gene3D" id="3.40.50.280">
    <property type="entry name" value="Cobalamin-binding domain"/>
    <property type="match status" value="1"/>
</dbReference>
<keyword evidence="14 20" id="KW-0479">Metal-binding</keyword>
<evidence type="ECO:0000313" key="25">
    <source>
        <dbReference type="EMBL" id="CUH92168.1"/>
    </source>
</evidence>
<comment type="function">
    <text evidence="18">Catalyzes the transfer of a methyl group from methyl-cobalamin to homocysteine, yielding enzyme-bound cob(I)alamin and methionine. Subsequently, remethylates the cofactor using methyltetrahydrofolate.</text>
</comment>
<keyword evidence="9 20" id="KW-0489">Methyltransferase</keyword>
<dbReference type="GO" id="GO:0046872">
    <property type="term" value="F:metal ion binding"/>
    <property type="evidence" value="ECO:0007669"/>
    <property type="project" value="UniProtKB-KW"/>
</dbReference>
<evidence type="ECO:0000256" key="3">
    <source>
        <dbReference type="ARBA" id="ARBA00001956"/>
    </source>
</evidence>
<dbReference type="PROSITE" id="PS50970">
    <property type="entry name" value="HCY"/>
    <property type="match status" value="1"/>
</dbReference>
<keyword evidence="17" id="KW-0170">Cobalt</keyword>
<keyword evidence="16" id="KW-0486">Methionine biosynthesis</keyword>
<comment type="catalytic activity">
    <reaction evidence="1">
        <text>(6S)-5-methyl-5,6,7,8-tetrahydrofolate + L-homocysteine = (6S)-5,6,7,8-tetrahydrofolate + L-methionine</text>
        <dbReference type="Rhea" id="RHEA:11172"/>
        <dbReference type="ChEBI" id="CHEBI:18608"/>
        <dbReference type="ChEBI" id="CHEBI:57453"/>
        <dbReference type="ChEBI" id="CHEBI:57844"/>
        <dbReference type="ChEBI" id="CHEBI:58199"/>
        <dbReference type="EC" id="2.1.1.13"/>
    </reaction>
</comment>
<dbReference type="Proteomes" id="UP000196053">
    <property type="component" value="Chromosome I"/>
</dbReference>
<dbReference type="CDD" id="cd02070">
    <property type="entry name" value="corrinoid_protein_B12-BD"/>
    <property type="match status" value="1"/>
</dbReference>
<feature type="domain" description="B12-binding" evidence="23">
    <location>
        <begin position="698"/>
        <end position="821"/>
    </location>
</feature>
<comment type="cofactor">
    <cofactor evidence="3">
        <name>methylcob(III)alamin</name>
        <dbReference type="ChEBI" id="CHEBI:28115"/>
    </cofactor>
</comment>
<dbReference type="GO" id="GO:0008705">
    <property type="term" value="F:methionine synthase activity"/>
    <property type="evidence" value="ECO:0007669"/>
    <property type="project" value="UniProtKB-EC"/>
</dbReference>
<dbReference type="UniPathway" id="UPA00051">
    <property type="reaction ID" value="UER00081"/>
</dbReference>
<feature type="binding site" evidence="20">
    <location>
        <position position="282"/>
    </location>
    <ligand>
        <name>Zn(2+)</name>
        <dbReference type="ChEBI" id="CHEBI:29105"/>
    </ligand>
</feature>
<dbReference type="SUPFAM" id="SSF51717">
    <property type="entry name" value="Dihydropteroate synthetase-like"/>
    <property type="match status" value="1"/>
</dbReference>
<keyword evidence="26" id="KW-1185">Reference proteome</keyword>
<sequence length="821" mass="90382">MTKNEFKLLTESKIVILDGACGSNLQKRGMHSGICPEEWMVNNKDIVIELHKEFLEAGTDILYAPTFTANRIKLKEYGKEDSIAYYNNELVDISKKAVELYRQNTGDMRKIYIAGDITMTGEMVAPLGKLSFEELVDVYKEQMSHLISAGVDLFVIETMMSLQECRAALLAAHELCDLPVMVSLTYQENNRTLYGTDPVTAVTVLQAMGACAVGLNCSTGPDKMHEIIRQMKQISHVPLIAKPNAGVPYLKDGQTVFPMEPCEFSQEMIKLVDEGAGIIGGCCGTTPMHIKKLAESVEGKKAPQINKTHYRALTTERKTIPISLEGRFMVVGERINPTGKKDLQESLRKGDFSLISRMATEQTNQGADFLDINVGMSGIDEKETMLKAMEEVMNVTDLPLLIDTSNPEVMEAALRVYPGRALINSISYEKEKIEKLLPLAKKYGAMFILLPLSDKGLPGNFEEKKQIIHNILDKAFALGLTKEDVIVDGLVNTVGANPNAALDAIETIRYCKNQLGVGTIIGLSNISFGLPKRQFINSTFLAFAIQAGLTMAIANPSQDLLMNTALASDLLLGKEGAAERYINNVSDIEIKEKAKESISHKDTKETQPDNKDTSPIYQGVLKGNKKDIIKLVKEELDKNIAAADIIDKMLIPAINEVGRLFEIQKYFLPQLISSAETMKLAIDYLEPMLISTKSVKNQETIVIATVAGDIHDIGKNLVALMLKNYGYRVIDLGKDVPTDKIIDTAIKESADIIALSALMTTTMVEMEKVVEKVREKGLKAKVIIGGAVITEHYAKEIKADGYSPDAGAAVELVKRLLKPLQ</sequence>
<evidence type="ECO:0000256" key="16">
    <source>
        <dbReference type="ARBA" id="ARBA00023167"/>
    </source>
</evidence>
<evidence type="ECO:0000256" key="4">
    <source>
        <dbReference type="ARBA" id="ARBA00005178"/>
    </source>
</evidence>
<feature type="domain" description="Hcy-binding" evidence="21">
    <location>
        <begin position="3"/>
        <end position="297"/>
    </location>
</feature>
<protein>
    <recommendedName>
        <fullName evidence="8">Methionine synthase</fullName>
        <ecNumber evidence="7">2.1.1.13</ecNumber>
    </recommendedName>
    <alternativeName>
        <fullName evidence="19">5-methyltetrahydrofolate--homocysteine methyltransferase</fullName>
    </alternativeName>
</protein>
<keyword evidence="13" id="KW-0949">S-adenosyl-L-methionine</keyword>
<evidence type="ECO:0000256" key="11">
    <source>
        <dbReference type="ARBA" id="ARBA00022628"/>
    </source>
</evidence>
<dbReference type="EMBL" id="LN879430">
    <property type="protein sequence ID" value="CUH92168.1"/>
    <property type="molecule type" value="Genomic_DNA"/>
</dbReference>
<dbReference type="InterPro" id="IPR003759">
    <property type="entry name" value="Cbl-bd_cap"/>
</dbReference>
<dbReference type="FunFam" id="3.40.50.280:FF:000003">
    <property type="entry name" value="Dimethylamine methyltransferase corrinoid protein"/>
    <property type="match status" value="1"/>
</dbReference>
<evidence type="ECO:0000256" key="15">
    <source>
        <dbReference type="ARBA" id="ARBA00022833"/>
    </source>
</evidence>
<evidence type="ECO:0000256" key="19">
    <source>
        <dbReference type="ARBA" id="ARBA00031040"/>
    </source>
</evidence>
<feature type="binding site" evidence="20">
    <location>
        <position position="217"/>
    </location>
    <ligand>
        <name>Zn(2+)</name>
        <dbReference type="ChEBI" id="CHEBI:29105"/>
    </ligand>
</feature>
<dbReference type="Pfam" id="PF02574">
    <property type="entry name" value="S-methyl_trans"/>
    <property type="match status" value="1"/>
</dbReference>
<dbReference type="Gene3D" id="3.20.20.20">
    <property type="entry name" value="Dihydropteroate synthase-like"/>
    <property type="match status" value="1"/>
</dbReference>
<keyword evidence="15 20" id="KW-0862">Zinc</keyword>
<dbReference type="InterPro" id="IPR000489">
    <property type="entry name" value="Pterin-binding_dom"/>
</dbReference>
<reference evidence="26" key="1">
    <citation type="submission" date="2015-09" db="EMBL/GenBank/DDBJ databases">
        <authorList>
            <person name="Wibberg D."/>
        </authorList>
    </citation>
    <scope>NUCLEOTIDE SEQUENCE [LARGE SCALE GENOMIC DNA]</scope>
    <source>
        <strain evidence="26">SD1D</strain>
    </source>
</reference>
<dbReference type="Pfam" id="PF02310">
    <property type="entry name" value="B12-binding"/>
    <property type="match status" value="1"/>
</dbReference>
<dbReference type="Gene3D" id="1.10.1240.10">
    <property type="entry name" value="Methionine synthase domain"/>
    <property type="match status" value="1"/>
</dbReference>
<comment type="cofactor">
    <cofactor evidence="2 20">
        <name>Zn(2+)</name>
        <dbReference type="ChEBI" id="CHEBI:29105"/>
    </cofactor>
</comment>
<dbReference type="AlphaFoldDB" id="A0A0K8J4D8"/>
<dbReference type="InterPro" id="IPR036594">
    <property type="entry name" value="Meth_synthase_dom"/>
</dbReference>
<dbReference type="InterPro" id="IPR006158">
    <property type="entry name" value="Cobalamin-bd"/>
</dbReference>
<evidence type="ECO:0000256" key="17">
    <source>
        <dbReference type="ARBA" id="ARBA00023285"/>
    </source>
</evidence>
<dbReference type="PROSITE" id="PS50972">
    <property type="entry name" value="PTERIN_BINDING"/>
    <property type="match status" value="1"/>
</dbReference>
<dbReference type="SMART" id="SM01018">
    <property type="entry name" value="B12-binding_2"/>
    <property type="match status" value="1"/>
</dbReference>
<evidence type="ECO:0000256" key="2">
    <source>
        <dbReference type="ARBA" id="ARBA00001947"/>
    </source>
</evidence>
<dbReference type="PANTHER" id="PTHR45833">
    <property type="entry name" value="METHIONINE SYNTHASE"/>
    <property type="match status" value="1"/>
</dbReference>
<keyword evidence="12 20" id="KW-0808">Transferase</keyword>
<dbReference type="SUPFAM" id="SSF82282">
    <property type="entry name" value="Homocysteine S-methyltransferase"/>
    <property type="match status" value="1"/>
</dbReference>
<evidence type="ECO:0000256" key="8">
    <source>
        <dbReference type="ARBA" id="ARBA00013998"/>
    </source>
</evidence>
<feature type="domain" description="B12-binding N-terminal" evidence="24">
    <location>
        <begin position="603"/>
        <end position="697"/>
    </location>
</feature>
<evidence type="ECO:0000256" key="14">
    <source>
        <dbReference type="ARBA" id="ARBA00022723"/>
    </source>
</evidence>
<accession>A0A0K8J4D8</accession>
<dbReference type="InterPro" id="IPR017215">
    <property type="entry name" value="MetH_bac"/>
</dbReference>
<evidence type="ECO:0000256" key="5">
    <source>
        <dbReference type="ARBA" id="ARBA00010398"/>
    </source>
</evidence>
<dbReference type="GO" id="GO:0031419">
    <property type="term" value="F:cobalamin binding"/>
    <property type="evidence" value="ECO:0007669"/>
    <property type="project" value="UniProtKB-KW"/>
</dbReference>
<evidence type="ECO:0000256" key="12">
    <source>
        <dbReference type="ARBA" id="ARBA00022679"/>
    </source>
</evidence>
<evidence type="ECO:0000259" key="21">
    <source>
        <dbReference type="PROSITE" id="PS50970"/>
    </source>
</evidence>
<gene>
    <name evidence="25" type="ORF">SD1D_0617</name>
</gene>
<dbReference type="KEGG" id="hsd:SD1D_0617"/>
<name>A0A0K8J4D8_9FIRM</name>
<organism evidence="25 26">
    <name type="scientific">Herbinix luporum</name>
    <dbReference type="NCBI Taxonomy" id="1679721"/>
    <lineage>
        <taxon>Bacteria</taxon>
        <taxon>Bacillati</taxon>
        <taxon>Bacillota</taxon>
        <taxon>Clostridia</taxon>
        <taxon>Lachnospirales</taxon>
        <taxon>Lachnospiraceae</taxon>
        <taxon>Herbinix</taxon>
    </lineage>
</organism>
<dbReference type="PANTHER" id="PTHR45833:SF1">
    <property type="entry name" value="METHIONINE SYNTHASE"/>
    <property type="match status" value="1"/>
</dbReference>
<dbReference type="GO" id="GO:0050667">
    <property type="term" value="P:homocysteine metabolic process"/>
    <property type="evidence" value="ECO:0007669"/>
    <property type="project" value="TreeGrafter"/>
</dbReference>
<dbReference type="Pfam" id="PF02607">
    <property type="entry name" value="B12-binding_2"/>
    <property type="match status" value="1"/>
</dbReference>
<evidence type="ECO:0000256" key="7">
    <source>
        <dbReference type="ARBA" id="ARBA00012032"/>
    </source>
</evidence>
<proteinExistence type="inferred from homology"/>
<dbReference type="InterPro" id="IPR003726">
    <property type="entry name" value="HCY_dom"/>
</dbReference>
<feature type="binding site" evidence="20">
    <location>
        <position position="283"/>
    </location>
    <ligand>
        <name>Zn(2+)</name>
        <dbReference type="ChEBI" id="CHEBI:29105"/>
    </ligand>
</feature>
<dbReference type="GO" id="GO:0046653">
    <property type="term" value="P:tetrahydrofolate metabolic process"/>
    <property type="evidence" value="ECO:0007669"/>
    <property type="project" value="TreeGrafter"/>
</dbReference>
<dbReference type="InterPro" id="IPR036589">
    <property type="entry name" value="HCY_dom_sf"/>
</dbReference>
<evidence type="ECO:0000256" key="10">
    <source>
        <dbReference type="ARBA" id="ARBA00022605"/>
    </source>
</evidence>
<keyword evidence="10" id="KW-0028">Amino-acid biosynthesis</keyword>
<dbReference type="GO" id="GO:0032259">
    <property type="term" value="P:methylation"/>
    <property type="evidence" value="ECO:0007669"/>
    <property type="project" value="UniProtKB-KW"/>
</dbReference>
<comment type="pathway">
    <text evidence="4">Amino-acid biosynthesis; L-methionine biosynthesis via de novo pathway; L-methionine from L-homocysteine (MetH route): step 1/1.</text>
</comment>
<dbReference type="Pfam" id="PF00809">
    <property type="entry name" value="Pterin_bind"/>
    <property type="match status" value="1"/>
</dbReference>
<evidence type="ECO:0000259" key="23">
    <source>
        <dbReference type="PROSITE" id="PS51332"/>
    </source>
</evidence>
<dbReference type="OrthoDB" id="9803687at2"/>
<evidence type="ECO:0000259" key="22">
    <source>
        <dbReference type="PROSITE" id="PS50972"/>
    </source>
</evidence>
<dbReference type="Gene3D" id="3.20.20.330">
    <property type="entry name" value="Homocysteine-binding-like domain"/>
    <property type="match status" value="1"/>
</dbReference>
<evidence type="ECO:0000256" key="6">
    <source>
        <dbReference type="ARBA" id="ARBA00010854"/>
    </source>
</evidence>
<dbReference type="GO" id="GO:0005829">
    <property type="term" value="C:cytosol"/>
    <property type="evidence" value="ECO:0007669"/>
    <property type="project" value="TreeGrafter"/>
</dbReference>
<dbReference type="PIRSF" id="PIRSF037472">
    <property type="entry name" value="DHPS_mtfrase"/>
    <property type="match status" value="1"/>
</dbReference>
<evidence type="ECO:0000256" key="1">
    <source>
        <dbReference type="ARBA" id="ARBA00001700"/>
    </source>
</evidence>
<evidence type="ECO:0000256" key="20">
    <source>
        <dbReference type="PROSITE-ProRule" id="PRU00333"/>
    </source>
</evidence>
<feature type="domain" description="Pterin-binding" evidence="22">
    <location>
        <begin position="328"/>
        <end position="599"/>
    </location>
</feature>
<evidence type="ECO:0000256" key="13">
    <source>
        <dbReference type="ARBA" id="ARBA00022691"/>
    </source>
</evidence>
<dbReference type="SUPFAM" id="SSF52242">
    <property type="entry name" value="Cobalamin (vitamin B12)-binding domain"/>
    <property type="match status" value="1"/>
</dbReference>
<comment type="similarity">
    <text evidence="6">Belongs to the methylamine corrinoid protein family.</text>
</comment>
<evidence type="ECO:0000259" key="24">
    <source>
        <dbReference type="PROSITE" id="PS51337"/>
    </source>
</evidence>
<comment type="similarity">
    <text evidence="5">Belongs to the vitamin-B12 dependent methionine synthase family.</text>
</comment>
<keyword evidence="11" id="KW-0846">Cobalamin</keyword>
<dbReference type="RefSeq" id="WP_058257561.1">
    <property type="nucleotide sequence ID" value="NZ_DUPS01000033.1"/>
</dbReference>
<dbReference type="InterPro" id="IPR036724">
    <property type="entry name" value="Cobalamin-bd_sf"/>
</dbReference>
<dbReference type="SUPFAM" id="SSF47644">
    <property type="entry name" value="Methionine synthase domain"/>
    <property type="match status" value="1"/>
</dbReference>
<dbReference type="EC" id="2.1.1.13" evidence="7"/>
<dbReference type="InterPro" id="IPR011005">
    <property type="entry name" value="Dihydropteroate_synth-like_sf"/>
</dbReference>